<gene>
    <name evidence="2" type="ORF">ACFQZ8_16935</name>
</gene>
<keyword evidence="1" id="KW-0812">Transmembrane</keyword>
<sequence length="65" mass="7096">MRGWFLLTLGLLALVIGAVWTVQGLGYVEGSVMTGERIWVVAGPVVSLAGLVGIWFGLRSRRRRP</sequence>
<keyword evidence="1" id="KW-0472">Membrane</keyword>
<comment type="caution">
    <text evidence="2">The sequence shown here is derived from an EMBL/GenBank/DDBJ whole genome shotgun (WGS) entry which is preliminary data.</text>
</comment>
<dbReference type="EMBL" id="JBHTHM010000892">
    <property type="protein sequence ID" value="MFD0785596.1"/>
    <property type="molecule type" value="Genomic_DNA"/>
</dbReference>
<keyword evidence="3" id="KW-1185">Reference proteome</keyword>
<accession>A0ABW3A508</accession>
<evidence type="ECO:0000313" key="3">
    <source>
        <dbReference type="Proteomes" id="UP001597053"/>
    </source>
</evidence>
<organism evidence="2 3">
    <name type="scientific">Micromonospora azadirachtae</name>
    <dbReference type="NCBI Taxonomy" id="1970735"/>
    <lineage>
        <taxon>Bacteria</taxon>
        <taxon>Bacillati</taxon>
        <taxon>Actinomycetota</taxon>
        <taxon>Actinomycetes</taxon>
        <taxon>Micromonosporales</taxon>
        <taxon>Micromonosporaceae</taxon>
        <taxon>Micromonospora</taxon>
    </lineage>
</organism>
<name>A0ABW3A508_9ACTN</name>
<proteinExistence type="predicted"/>
<reference evidence="3" key="1">
    <citation type="journal article" date="2019" name="Int. J. Syst. Evol. Microbiol.">
        <title>The Global Catalogue of Microorganisms (GCM) 10K type strain sequencing project: providing services to taxonomists for standard genome sequencing and annotation.</title>
        <authorList>
            <consortium name="The Broad Institute Genomics Platform"/>
            <consortium name="The Broad Institute Genome Sequencing Center for Infectious Disease"/>
            <person name="Wu L."/>
            <person name="Ma J."/>
        </authorList>
    </citation>
    <scope>NUCLEOTIDE SEQUENCE [LARGE SCALE GENOMIC DNA]</scope>
    <source>
        <strain evidence="3">JCM 32148</strain>
    </source>
</reference>
<evidence type="ECO:0000256" key="1">
    <source>
        <dbReference type="SAM" id="Phobius"/>
    </source>
</evidence>
<feature type="transmembrane region" description="Helical" evidence="1">
    <location>
        <begin position="37"/>
        <end position="58"/>
    </location>
</feature>
<dbReference type="Proteomes" id="UP001597053">
    <property type="component" value="Unassembled WGS sequence"/>
</dbReference>
<evidence type="ECO:0000313" key="2">
    <source>
        <dbReference type="EMBL" id="MFD0785596.1"/>
    </source>
</evidence>
<protein>
    <submittedName>
        <fullName evidence="2">Uncharacterized protein</fullName>
    </submittedName>
</protein>
<keyword evidence="1" id="KW-1133">Transmembrane helix</keyword>